<dbReference type="EMBL" id="CP137689">
    <property type="protein sequence ID" value="XRJ21006.1"/>
    <property type="molecule type" value="Genomic_DNA"/>
</dbReference>
<accession>A0ACD5HYN1</accession>
<proteinExistence type="predicted"/>
<sequence>MIGEMRSGFRAIQNVRSSSLNNRQVAQRQQDAAIETKVAAPKDTVFCVPAVFCMPTITVNVDDTLKEQMEKHPEINWSEVTRQAIRSKIEKLELMDELTADSELSDADVDEIAAKINESARKRVEEESE</sequence>
<dbReference type="Proteomes" id="UP000257089">
    <property type="component" value="Chromosome"/>
</dbReference>
<evidence type="ECO:0000313" key="2">
    <source>
        <dbReference type="Proteomes" id="UP000257089"/>
    </source>
</evidence>
<organism evidence="1 2">
    <name type="scientific">Haloferax sp. Atlit-48N</name>
    <dbReference type="NCBI Taxonomy" id="2077198"/>
    <lineage>
        <taxon>Archaea</taxon>
        <taxon>Methanobacteriati</taxon>
        <taxon>Methanobacteriota</taxon>
        <taxon>Stenosarchaea group</taxon>
        <taxon>Halobacteria</taxon>
        <taxon>Halobacteriales</taxon>
        <taxon>Haloferacaceae</taxon>
        <taxon>Haloferax</taxon>
    </lineage>
</organism>
<protein>
    <submittedName>
        <fullName evidence="1">Uncharacterized protein</fullName>
    </submittedName>
</protein>
<gene>
    <name evidence="1" type="ORF">DEQ67_006700</name>
</gene>
<evidence type="ECO:0000313" key="1">
    <source>
        <dbReference type="EMBL" id="XRJ21006.1"/>
    </source>
</evidence>
<reference evidence="1" key="1">
    <citation type="submission" date="2023-10" db="EMBL/GenBank/DDBJ databases">
        <title>A new archaeal virus that suppresses the transcription of host immunity genes.</title>
        <authorList>
            <person name="Turgeman-Grott I."/>
            <person name="Golan N."/>
            <person name="Neri U."/>
            <person name="Naki D."/>
            <person name="Altman N."/>
            <person name="Eizenshtein K."/>
            <person name="Choudhary D."/>
            <person name="Levi R."/>
            <person name="Himani H."/>
            <person name="Reshef L."/>
            <person name="Papke T.R."/>
            <person name="Gophna U."/>
        </authorList>
    </citation>
    <scope>NUCLEOTIDE SEQUENCE</scope>
    <source>
        <strain evidence="1">Atlit-48N</strain>
    </source>
</reference>
<name>A0ACD5HYN1_9EURY</name>